<accession>A0A914P488</accession>
<protein>
    <submittedName>
        <fullName evidence="3">Uncharacterized protein</fullName>
    </submittedName>
</protein>
<dbReference type="WBParaSite" id="PDA_v2.g12127.t1">
    <property type="protein sequence ID" value="PDA_v2.g12127.t1"/>
    <property type="gene ID" value="PDA_v2.g12127"/>
</dbReference>
<proteinExistence type="predicted"/>
<evidence type="ECO:0000313" key="2">
    <source>
        <dbReference type="Proteomes" id="UP000887578"/>
    </source>
</evidence>
<dbReference type="Proteomes" id="UP000887578">
    <property type="component" value="Unplaced"/>
</dbReference>
<evidence type="ECO:0000313" key="3">
    <source>
        <dbReference type="WBParaSite" id="PDA_v2.g12127.t1"/>
    </source>
</evidence>
<evidence type="ECO:0000256" key="1">
    <source>
        <dbReference type="SAM" id="MobiDB-lite"/>
    </source>
</evidence>
<organism evidence="2 3">
    <name type="scientific">Panagrolaimus davidi</name>
    <dbReference type="NCBI Taxonomy" id="227884"/>
    <lineage>
        <taxon>Eukaryota</taxon>
        <taxon>Metazoa</taxon>
        <taxon>Ecdysozoa</taxon>
        <taxon>Nematoda</taxon>
        <taxon>Chromadorea</taxon>
        <taxon>Rhabditida</taxon>
        <taxon>Tylenchina</taxon>
        <taxon>Panagrolaimomorpha</taxon>
        <taxon>Panagrolaimoidea</taxon>
        <taxon>Panagrolaimidae</taxon>
        <taxon>Panagrolaimus</taxon>
    </lineage>
</organism>
<feature type="compositionally biased region" description="Polar residues" evidence="1">
    <location>
        <begin position="1"/>
        <end position="13"/>
    </location>
</feature>
<feature type="region of interest" description="Disordered" evidence="1">
    <location>
        <begin position="1"/>
        <end position="38"/>
    </location>
</feature>
<name>A0A914P488_9BILA</name>
<dbReference type="AlphaFoldDB" id="A0A914P488"/>
<reference evidence="3" key="1">
    <citation type="submission" date="2022-11" db="UniProtKB">
        <authorList>
            <consortium name="WormBaseParasite"/>
        </authorList>
    </citation>
    <scope>IDENTIFICATION</scope>
</reference>
<sequence>MSNKNLTEIQAKTPSIAPKDRTPSLSCHTSGMSNNKNPLEIEHKVVKKRSVVPAIVYARRCKKKLLNNEQFQTSCV</sequence>
<keyword evidence="2" id="KW-1185">Reference proteome</keyword>
<feature type="compositionally biased region" description="Polar residues" evidence="1">
    <location>
        <begin position="23"/>
        <end position="37"/>
    </location>
</feature>